<dbReference type="AlphaFoldDB" id="A0A8J8P8A1"/>
<accession>A0A8J8P8A1</accession>
<organism evidence="1 2">
    <name type="scientific">Halonotius terrestris</name>
    <dbReference type="NCBI Taxonomy" id="2487750"/>
    <lineage>
        <taxon>Archaea</taxon>
        <taxon>Methanobacteriati</taxon>
        <taxon>Methanobacteriota</taxon>
        <taxon>Stenosarchaea group</taxon>
        <taxon>Halobacteria</taxon>
        <taxon>Halobacteriales</taxon>
        <taxon>Haloferacaceae</taxon>
        <taxon>Halonotius</taxon>
    </lineage>
</organism>
<sequence>MSEDNQSSGEDRDLDSVFGVLDDSVIAAINFSAFNETLKAVQHLQELNFFTKQLPAIAAMQQGTPDSAYLSLHHRFQQDIPSLTAIHWLQQLPELKPQRSLGPALVSSTLNQHTLSIQKMLPAIRSIQQPVMPSMQFFQAIDNIQSINYAVSEFATTATYNTSFETQPESVDIEGTEAEPVVTEKKSNFQWTKYDSLELYYNFSAILLDEAINATGVRDLSDKQRIGICLTVAIMFYVSSNKRGAFQSLTPAAFLYAMLRDLGNE</sequence>
<dbReference type="RefSeq" id="WP_142980459.1">
    <property type="nucleotide sequence ID" value="NZ_RKLU01000006.1"/>
</dbReference>
<comment type="caution">
    <text evidence="1">The sequence shown here is derived from an EMBL/GenBank/DDBJ whole genome shotgun (WGS) entry which is preliminary data.</text>
</comment>
<reference evidence="1" key="1">
    <citation type="submission" date="2019-02" db="EMBL/GenBank/DDBJ databases">
        <title>Halonotius sp. a new haloarchaeum isolated from saline soil.</title>
        <authorList>
            <person name="Duran-Viseras A."/>
            <person name="Sanchez-Porro C."/>
            <person name="Ventosa A."/>
        </authorList>
    </citation>
    <scope>NUCLEOTIDE SEQUENCE</scope>
    <source>
        <strain evidence="1">F15B</strain>
    </source>
</reference>
<proteinExistence type="predicted"/>
<dbReference type="EMBL" id="RKLU01000006">
    <property type="protein sequence ID" value="TQQ79190.1"/>
    <property type="molecule type" value="Genomic_DNA"/>
</dbReference>
<gene>
    <name evidence="1" type="ORF">EGH24_12430</name>
</gene>
<evidence type="ECO:0000313" key="2">
    <source>
        <dbReference type="Proteomes" id="UP000705823"/>
    </source>
</evidence>
<evidence type="ECO:0000313" key="1">
    <source>
        <dbReference type="EMBL" id="TQQ79190.1"/>
    </source>
</evidence>
<dbReference type="Proteomes" id="UP000705823">
    <property type="component" value="Unassembled WGS sequence"/>
</dbReference>
<name>A0A8J8P8A1_9EURY</name>
<keyword evidence="2" id="KW-1185">Reference proteome</keyword>
<protein>
    <submittedName>
        <fullName evidence="1">Uncharacterized protein</fullName>
    </submittedName>
</protein>